<dbReference type="AlphaFoldDB" id="A0A034V0W6"/>
<dbReference type="InterPro" id="IPR001584">
    <property type="entry name" value="Integrase_cat-core"/>
</dbReference>
<organism evidence="3">
    <name type="scientific">Bactrocera dorsalis</name>
    <name type="common">Oriental fruit fly</name>
    <name type="synonym">Dacus dorsalis</name>
    <dbReference type="NCBI Taxonomy" id="27457"/>
    <lineage>
        <taxon>Eukaryota</taxon>
        <taxon>Metazoa</taxon>
        <taxon>Ecdysozoa</taxon>
        <taxon>Arthropoda</taxon>
        <taxon>Hexapoda</taxon>
        <taxon>Insecta</taxon>
        <taxon>Pterygota</taxon>
        <taxon>Neoptera</taxon>
        <taxon>Endopterygota</taxon>
        <taxon>Diptera</taxon>
        <taxon>Brachycera</taxon>
        <taxon>Muscomorpha</taxon>
        <taxon>Tephritoidea</taxon>
        <taxon>Tephritidae</taxon>
        <taxon>Bactrocera</taxon>
        <taxon>Bactrocera</taxon>
    </lineage>
</organism>
<dbReference type="GO" id="GO:0003676">
    <property type="term" value="F:nucleic acid binding"/>
    <property type="evidence" value="ECO:0007669"/>
    <property type="project" value="InterPro"/>
</dbReference>
<dbReference type="EC" id="2.7.7.49" evidence="1"/>
<sequence length="447" mass="53424">HVADFLSRITCDKIHTLIPSTEQADSLYNNTDDHETRHSQEEDTHNHIGILNTVVNRFKTQIILTYDKIKDFEYKHNKKKIFINSADLETNFEHLLTEHIGTGKVGIFTALDDHKYNILQQKIFDIYKSKPNFKFFRCSYNAKDMASENETFKQIHMYHKNETGHTGINENYEGLKKFIYYPNLKTLIQKYINNCVTCNRIKYDRKPVKPKFAMTETPKDKNQIIHMDIYTNSKSNFLTFIDRFSKFATAYYLEDRNHQTIIEKLRQYQSQKGHFEKLITDNEFKSVNIRDYLRTENINLHLTKPNNHTGNADIERLHNTLTEKIRMLNIENNLLGIKEKVSKSIEYYNNSYHSITKEKPINVESGNCNKTNIYTKMINEKNRYLNKRNLDRENYQENRSKGYIKNYKNVRHKEQPKFIFNELNNIHAKNIKRKYKFHDKFNIQEIT</sequence>
<dbReference type="InterPro" id="IPR041588">
    <property type="entry name" value="Integrase_H2C2"/>
</dbReference>
<dbReference type="PANTHER" id="PTHR37984:SF5">
    <property type="entry name" value="PROTEIN NYNRIN-LIKE"/>
    <property type="match status" value="1"/>
</dbReference>
<evidence type="ECO:0000313" key="3">
    <source>
        <dbReference type="EMBL" id="JAC35440.1"/>
    </source>
</evidence>
<proteinExistence type="predicted"/>
<feature type="non-terminal residue" evidence="3">
    <location>
        <position position="1"/>
    </location>
</feature>
<dbReference type="GO" id="GO:0015074">
    <property type="term" value="P:DNA integration"/>
    <property type="evidence" value="ECO:0007669"/>
    <property type="project" value="InterPro"/>
</dbReference>
<dbReference type="OrthoDB" id="427924at2759"/>
<dbReference type="Gene3D" id="3.30.420.10">
    <property type="entry name" value="Ribonuclease H-like superfamily/Ribonuclease H"/>
    <property type="match status" value="1"/>
</dbReference>
<dbReference type="InterPro" id="IPR036397">
    <property type="entry name" value="RNaseH_sf"/>
</dbReference>
<dbReference type="Pfam" id="PF17921">
    <property type="entry name" value="Integrase_H2C2"/>
    <property type="match status" value="1"/>
</dbReference>
<dbReference type="InterPro" id="IPR012337">
    <property type="entry name" value="RNaseH-like_sf"/>
</dbReference>
<reference evidence="3" key="1">
    <citation type="journal article" date="2014" name="BMC Genomics">
        <title>Characterizing the developmental transcriptome of the oriental fruit fly, Bactrocera dorsalis (Diptera: Tephritidae) through comparative genomic analysis with Drosophila melanogaster utilizing modENCODE datasets.</title>
        <authorList>
            <person name="Geib S.M."/>
            <person name="Calla B."/>
            <person name="Hall B."/>
            <person name="Hou S."/>
            <person name="Manoukis N.C."/>
        </authorList>
    </citation>
    <scope>NUCLEOTIDE SEQUENCE</scope>
    <source>
        <strain evidence="3">Punador</strain>
    </source>
</reference>
<dbReference type="PROSITE" id="PS50994">
    <property type="entry name" value="INTEGRASE"/>
    <property type="match status" value="1"/>
</dbReference>
<evidence type="ECO:0000259" key="2">
    <source>
        <dbReference type="PROSITE" id="PS50994"/>
    </source>
</evidence>
<name>A0A034V0W6_BACDO</name>
<dbReference type="GO" id="GO:0003964">
    <property type="term" value="F:RNA-directed DNA polymerase activity"/>
    <property type="evidence" value="ECO:0007669"/>
    <property type="project" value="UniProtKB-EC"/>
</dbReference>
<protein>
    <recommendedName>
        <fullName evidence="1">RNA-directed DNA polymerase</fullName>
        <ecNumber evidence="1">2.7.7.49</ecNumber>
    </recommendedName>
</protein>
<feature type="domain" description="Integrase catalytic" evidence="2">
    <location>
        <begin position="214"/>
        <end position="368"/>
    </location>
</feature>
<accession>A0A034V0W6</accession>
<dbReference type="PANTHER" id="PTHR37984">
    <property type="entry name" value="PROTEIN CBG26694"/>
    <property type="match status" value="1"/>
</dbReference>
<dbReference type="Gene3D" id="1.10.340.70">
    <property type="match status" value="1"/>
</dbReference>
<dbReference type="SUPFAM" id="SSF53098">
    <property type="entry name" value="Ribonuclease H-like"/>
    <property type="match status" value="1"/>
</dbReference>
<gene>
    <name evidence="3" type="primary">POLY</name>
</gene>
<dbReference type="InterPro" id="IPR050951">
    <property type="entry name" value="Retrovirus_Pol_polyprotein"/>
</dbReference>
<evidence type="ECO:0000256" key="1">
    <source>
        <dbReference type="ARBA" id="ARBA00012493"/>
    </source>
</evidence>
<dbReference type="EMBL" id="GAKP01023518">
    <property type="protein sequence ID" value="JAC35440.1"/>
    <property type="molecule type" value="Transcribed_RNA"/>
</dbReference>